<feature type="domain" description="Carrier" evidence="6">
    <location>
        <begin position="678"/>
        <end position="720"/>
    </location>
</feature>
<evidence type="ECO:0000256" key="2">
    <source>
        <dbReference type="ARBA" id="ARBA00022553"/>
    </source>
</evidence>
<dbReference type="Pfam" id="PF07993">
    <property type="entry name" value="NAD_binding_4"/>
    <property type="match status" value="1"/>
</dbReference>
<feature type="domain" description="Thioester reductase (TE)" evidence="7">
    <location>
        <begin position="761"/>
        <end position="991"/>
    </location>
</feature>
<dbReference type="Gene3D" id="3.40.50.12780">
    <property type="entry name" value="N-terminal domain of ligase-like"/>
    <property type="match status" value="1"/>
</dbReference>
<evidence type="ECO:0000313" key="8">
    <source>
        <dbReference type="EMBL" id="GAB1219466.1"/>
    </source>
</evidence>
<keyword evidence="1" id="KW-0596">Phosphopantetheine</keyword>
<dbReference type="PANTHER" id="PTHR43272">
    <property type="entry name" value="LONG-CHAIN-FATTY-ACID--COA LIGASE"/>
    <property type="match status" value="1"/>
</dbReference>
<dbReference type="InterPro" id="IPR042099">
    <property type="entry name" value="ANL_N_sf"/>
</dbReference>
<dbReference type="SUPFAM" id="SSF51735">
    <property type="entry name" value="NAD(P)-binding Rossmann-fold domains"/>
    <property type="match status" value="1"/>
</dbReference>
<name>A0ABQ0D9E8_9EUKA</name>
<evidence type="ECO:0008006" key="10">
    <source>
        <dbReference type="Google" id="ProtNLM"/>
    </source>
</evidence>
<evidence type="ECO:0000259" key="7">
    <source>
        <dbReference type="Pfam" id="PF07993"/>
    </source>
</evidence>
<sequence length="1082" mass="123868">MNNIKTVFDYFFCNKNISDEMKIHYKLRNCVVGCLMCGCEILPPSIYYICSECEDGLHTVCPSCYPYAKEQKGHKFYSELLPFCRDNSIIKTATSFSSKLITLFNLYKERKCLGYRWISGQLMNHFEWISYQDVFELCCGLCEMIQLMNIEINEPILICGDSCIDSYIISFSVAIGGYLWVPINHTSTKEYIHGIMNRCKIRLAFISKNNIGYLEEELKSVEKIILIDDCPEAYSTIISPQHQYPTIMSIIKKSKTLPKPLICNPNTPRLLLSTSGSTGNPKLVIMNEQTLMNSLQPSQPNLQVITITSSLIRQPYDIINKGGSIACYSGSMERLREDIIMVRPTFFGATPTFWYSLYQEFLFETKGFKEQEAIELYKKKRVLGNRCKSVLITGAKSSEEIKTFLFKIGLIVTDGYGTSETGSLINMSTGKVNDGVELKLIDCPEMGYFVNSIPSRGEVIAKTRKMSSGYYGDEQLTNEMFINIEGSVYFKTGDIGEIVDGQIKIIDRKAFCFKTPQGCFVTPTVIENKLSKIEGIEQIVIFNGINDQVTAVLSLKENDIEKDVFKLIKTISIKEGLKEYEIPQQIIIAKEHFTVKNGMLTLNGKINRNKIIKHYKPLSSSHQIIIKETQTEENIDQNDVSIKQVPIISKQLEEILRNSIKNIKYIKNINEIVEYRITDFGVDSIIMTQISQLIKKTFNIEINTRLLYKFRSIEQLQNYLNGMPLIEEEILWEDEIKQAIRSEHQIQFNQHKNKNKILLFGCNGFVGKFILRELIGKEVICIVRGNNYQEKVLSSFKETIHCINNKKDYENWFNTHVQIIQGEVSEQNFGLSEKIYNELLQSVSIVILSSGRTHMMENYQMLYSSNVLSVSHVIEFCQRNSSFLFDVSSLSVLSGSQILNEEIDIPMTHINLLNGYAQSKLIAEKAIIGSKGFKKCILRLGTAGPDRYSGVSNILSKYIQMISQILIHKKVSYSTSNLYQLIPFIPVDYFSSSLRSLIDHCNEMNEITCFHFGCESLSSLKQLLSVEHLEEVDEIDYWQTEGISNEFKALPSIENTIKFNGHIPIYSPEECKLFLKWIKEHY</sequence>
<feature type="domain" description="AMP-dependent synthetase/ligase" evidence="5">
    <location>
        <begin position="125"/>
        <end position="471"/>
    </location>
</feature>
<dbReference type="InterPro" id="IPR000873">
    <property type="entry name" value="AMP-dep_synth/lig_dom"/>
</dbReference>
<dbReference type="InterPro" id="IPR036291">
    <property type="entry name" value="NAD(P)-bd_dom_sf"/>
</dbReference>
<dbReference type="Gene3D" id="1.10.1200.10">
    <property type="entry name" value="ACP-like"/>
    <property type="match status" value="1"/>
</dbReference>
<evidence type="ECO:0000259" key="5">
    <source>
        <dbReference type="Pfam" id="PF00501"/>
    </source>
</evidence>
<evidence type="ECO:0000256" key="1">
    <source>
        <dbReference type="ARBA" id="ARBA00022450"/>
    </source>
</evidence>
<dbReference type="EMBL" id="BAAFRS010000036">
    <property type="protein sequence ID" value="GAB1219466.1"/>
    <property type="molecule type" value="Genomic_DNA"/>
</dbReference>
<dbReference type="SUPFAM" id="SSF56801">
    <property type="entry name" value="Acetyl-CoA synthetase-like"/>
    <property type="match status" value="1"/>
</dbReference>
<evidence type="ECO:0000313" key="9">
    <source>
        <dbReference type="Proteomes" id="UP001628156"/>
    </source>
</evidence>
<keyword evidence="2" id="KW-0597">Phosphoprotein</keyword>
<organism evidence="8 9">
    <name type="scientific">Entamoeba nuttalli</name>
    <dbReference type="NCBI Taxonomy" id="412467"/>
    <lineage>
        <taxon>Eukaryota</taxon>
        <taxon>Amoebozoa</taxon>
        <taxon>Evosea</taxon>
        <taxon>Archamoebae</taxon>
        <taxon>Mastigamoebida</taxon>
        <taxon>Entamoebidae</taxon>
        <taxon>Entamoeba</taxon>
    </lineage>
</organism>
<gene>
    <name evidence="8" type="ORF">ENUP19_0036G0037</name>
</gene>
<evidence type="ECO:0000256" key="4">
    <source>
        <dbReference type="ARBA" id="ARBA00022840"/>
    </source>
</evidence>
<dbReference type="Pfam" id="PF00550">
    <property type="entry name" value="PP-binding"/>
    <property type="match status" value="1"/>
</dbReference>
<accession>A0ABQ0D9E8</accession>
<keyword evidence="4" id="KW-0067">ATP-binding</keyword>
<keyword evidence="9" id="KW-1185">Reference proteome</keyword>
<protein>
    <recommendedName>
        <fullName evidence="10">Acyl-CoA synthetase</fullName>
    </recommendedName>
</protein>
<dbReference type="Pfam" id="PF00501">
    <property type="entry name" value="AMP-binding"/>
    <property type="match status" value="1"/>
</dbReference>
<dbReference type="InterPro" id="IPR006162">
    <property type="entry name" value="Ppantetheine_attach_site"/>
</dbReference>
<dbReference type="InterPro" id="IPR036736">
    <property type="entry name" value="ACP-like_sf"/>
</dbReference>
<dbReference type="InterPro" id="IPR013120">
    <property type="entry name" value="FAR_NAD-bd"/>
</dbReference>
<dbReference type="PROSITE" id="PS00012">
    <property type="entry name" value="PHOSPHOPANTETHEINE"/>
    <property type="match status" value="1"/>
</dbReference>
<comment type="caution">
    <text evidence="8">The sequence shown here is derived from an EMBL/GenBank/DDBJ whole genome shotgun (WGS) entry which is preliminary data.</text>
</comment>
<dbReference type="PANTHER" id="PTHR43272:SF33">
    <property type="entry name" value="AMP-BINDING DOMAIN-CONTAINING PROTEIN-RELATED"/>
    <property type="match status" value="1"/>
</dbReference>
<dbReference type="Gene3D" id="3.40.50.720">
    <property type="entry name" value="NAD(P)-binding Rossmann-like Domain"/>
    <property type="match status" value="1"/>
</dbReference>
<keyword evidence="3" id="KW-0547">Nucleotide-binding</keyword>
<evidence type="ECO:0000259" key="6">
    <source>
        <dbReference type="Pfam" id="PF00550"/>
    </source>
</evidence>
<evidence type="ECO:0000256" key="3">
    <source>
        <dbReference type="ARBA" id="ARBA00022741"/>
    </source>
</evidence>
<reference evidence="8 9" key="1">
    <citation type="journal article" date="2019" name="PLoS Negl. Trop. Dis.">
        <title>Whole genome sequencing of Entamoeba nuttalli reveals mammalian host-related molecular signatures and a novel octapeptide-repeat surface protein.</title>
        <authorList>
            <person name="Tanaka M."/>
            <person name="Makiuchi T."/>
            <person name="Komiyama T."/>
            <person name="Shiina T."/>
            <person name="Osaki K."/>
            <person name="Tachibana H."/>
        </authorList>
    </citation>
    <scope>NUCLEOTIDE SEQUENCE [LARGE SCALE GENOMIC DNA]</scope>
    <source>
        <strain evidence="8 9">P19-061405</strain>
    </source>
</reference>
<dbReference type="InterPro" id="IPR009081">
    <property type="entry name" value="PP-bd_ACP"/>
</dbReference>
<dbReference type="SUPFAM" id="SSF47336">
    <property type="entry name" value="ACP-like"/>
    <property type="match status" value="1"/>
</dbReference>
<dbReference type="Proteomes" id="UP001628156">
    <property type="component" value="Unassembled WGS sequence"/>
</dbReference>
<proteinExistence type="predicted"/>